<keyword evidence="1" id="KW-0812">Transmembrane</keyword>
<dbReference type="AlphaFoldDB" id="A0AAV7GNK7"/>
<evidence type="ECO:0000256" key="1">
    <source>
        <dbReference type="SAM" id="Phobius"/>
    </source>
</evidence>
<dbReference type="EMBL" id="JAGFBR010000013">
    <property type="protein sequence ID" value="KAH0457112.1"/>
    <property type="molecule type" value="Genomic_DNA"/>
</dbReference>
<proteinExistence type="predicted"/>
<comment type="caution">
    <text evidence="2">The sequence shown here is derived from an EMBL/GenBank/DDBJ whole genome shotgun (WGS) entry which is preliminary data.</text>
</comment>
<keyword evidence="1" id="KW-1133">Transmembrane helix</keyword>
<sequence length="77" mass="9179">MFVYKYIEAAILPRVCKWEELIHWQYEMPKYRAELAYFAAVLLQGHLHFLCNTFHVLIIFDVLQTGFHLHSLHSSLS</sequence>
<dbReference type="Proteomes" id="UP000775213">
    <property type="component" value="Unassembled WGS sequence"/>
</dbReference>
<reference evidence="2 3" key="1">
    <citation type="journal article" date="2021" name="Hortic Res">
        <title>Chromosome-scale assembly of the Dendrobium chrysotoxum genome enhances the understanding of orchid evolution.</title>
        <authorList>
            <person name="Zhang Y."/>
            <person name="Zhang G.Q."/>
            <person name="Zhang D."/>
            <person name="Liu X.D."/>
            <person name="Xu X.Y."/>
            <person name="Sun W.H."/>
            <person name="Yu X."/>
            <person name="Zhu X."/>
            <person name="Wang Z.W."/>
            <person name="Zhao X."/>
            <person name="Zhong W.Y."/>
            <person name="Chen H."/>
            <person name="Yin W.L."/>
            <person name="Huang T."/>
            <person name="Niu S.C."/>
            <person name="Liu Z.J."/>
        </authorList>
    </citation>
    <scope>NUCLEOTIDE SEQUENCE [LARGE SCALE GENOMIC DNA]</scope>
    <source>
        <strain evidence="2">Lindl</strain>
    </source>
</reference>
<organism evidence="2 3">
    <name type="scientific">Dendrobium chrysotoxum</name>
    <name type="common">Orchid</name>
    <dbReference type="NCBI Taxonomy" id="161865"/>
    <lineage>
        <taxon>Eukaryota</taxon>
        <taxon>Viridiplantae</taxon>
        <taxon>Streptophyta</taxon>
        <taxon>Embryophyta</taxon>
        <taxon>Tracheophyta</taxon>
        <taxon>Spermatophyta</taxon>
        <taxon>Magnoliopsida</taxon>
        <taxon>Liliopsida</taxon>
        <taxon>Asparagales</taxon>
        <taxon>Orchidaceae</taxon>
        <taxon>Epidendroideae</taxon>
        <taxon>Malaxideae</taxon>
        <taxon>Dendrobiinae</taxon>
        <taxon>Dendrobium</taxon>
    </lineage>
</organism>
<keyword evidence="1" id="KW-0472">Membrane</keyword>
<feature type="transmembrane region" description="Helical" evidence="1">
    <location>
        <begin position="35"/>
        <end position="60"/>
    </location>
</feature>
<evidence type="ECO:0000313" key="2">
    <source>
        <dbReference type="EMBL" id="KAH0457112.1"/>
    </source>
</evidence>
<name>A0AAV7GNK7_DENCH</name>
<gene>
    <name evidence="2" type="ORF">IEQ34_015019</name>
</gene>
<keyword evidence="3" id="KW-1185">Reference proteome</keyword>
<evidence type="ECO:0000313" key="3">
    <source>
        <dbReference type="Proteomes" id="UP000775213"/>
    </source>
</evidence>
<protein>
    <submittedName>
        <fullName evidence="2">Uncharacterized protein</fullName>
    </submittedName>
</protein>
<accession>A0AAV7GNK7</accession>